<reference evidence="10" key="2">
    <citation type="submission" date="2023-06" db="EMBL/GenBank/DDBJ databases">
        <authorList>
            <person name="Ma L."/>
            <person name="Liu K.-W."/>
            <person name="Li Z."/>
            <person name="Hsiao Y.-Y."/>
            <person name="Qi Y."/>
            <person name="Fu T."/>
            <person name="Tang G."/>
            <person name="Zhang D."/>
            <person name="Sun W.-H."/>
            <person name="Liu D.-K."/>
            <person name="Li Y."/>
            <person name="Chen G.-Z."/>
            <person name="Liu X.-D."/>
            <person name="Liao X.-Y."/>
            <person name="Jiang Y.-T."/>
            <person name="Yu X."/>
            <person name="Hao Y."/>
            <person name="Huang J."/>
            <person name="Zhao X.-W."/>
            <person name="Ke S."/>
            <person name="Chen Y.-Y."/>
            <person name="Wu W.-L."/>
            <person name="Hsu J.-L."/>
            <person name="Lin Y.-F."/>
            <person name="Huang M.-D."/>
            <person name="Li C.-Y."/>
            <person name="Huang L."/>
            <person name="Wang Z.-W."/>
            <person name="Zhao X."/>
            <person name="Zhong W.-Y."/>
            <person name="Peng D.-H."/>
            <person name="Ahmad S."/>
            <person name="Lan S."/>
            <person name="Zhang J.-S."/>
            <person name="Tsai W.-C."/>
            <person name="Van De Peer Y."/>
            <person name="Liu Z.-J."/>
        </authorList>
    </citation>
    <scope>NUCLEOTIDE SEQUENCE</scope>
    <source>
        <strain evidence="10">CP</strain>
        <tissue evidence="10">Leaves</tissue>
    </source>
</reference>
<name>A0AAV9E1V8_ACOCL</name>
<dbReference type="PANTHER" id="PTHR32080:SF27">
    <property type="entry name" value="OS01G0548750 PROTEIN"/>
    <property type="match status" value="1"/>
</dbReference>
<evidence type="ECO:0000256" key="1">
    <source>
        <dbReference type="ARBA" id="ARBA00004251"/>
    </source>
</evidence>
<dbReference type="InterPro" id="IPR038408">
    <property type="entry name" value="GNK2_sf"/>
</dbReference>
<keyword evidence="2" id="KW-0945">Host-virus interaction</keyword>
<keyword evidence="6" id="KW-1015">Disulfide bond</keyword>
<dbReference type="CDD" id="cd23509">
    <property type="entry name" value="Gnk2-like"/>
    <property type="match status" value="1"/>
</dbReference>
<sequence>MNQYNPVDFISKLNQTFSDLRSHINNASTRFATAQRPAIYSHFQCRPYLSTSDCLSVAVSCIRKCSGNGVRVIFNGCFLRYESNSYFDQTTLPENVGLCSNRTVSAGAVAFNSAAVTLLSDLVEATSKIRGYFSAAEGGGTAVYGDCLAKMPIESGYEGFPP</sequence>
<comment type="subcellular location">
    <subcellularLocation>
        <location evidence="7">Cell junction</location>
        <location evidence="7">Plasmodesma</location>
    </subcellularLocation>
    <subcellularLocation>
        <location evidence="1">Cell membrane</location>
        <topology evidence="1">Single-pass type I membrane protein</topology>
    </subcellularLocation>
</comment>
<dbReference type="Pfam" id="PF01657">
    <property type="entry name" value="Stress-antifung"/>
    <property type="match status" value="1"/>
</dbReference>
<evidence type="ECO:0000256" key="8">
    <source>
        <dbReference type="ARBA" id="ARBA00038393"/>
    </source>
</evidence>
<evidence type="ECO:0000256" key="5">
    <source>
        <dbReference type="ARBA" id="ARBA00022949"/>
    </source>
</evidence>
<protein>
    <recommendedName>
        <fullName evidence="9">Gnk2-homologous domain-containing protein</fullName>
    </recommendedName>
</protein>
<feature type="domain" description="Gnk2-homologous" evidence="9">
    <location>
        <begin position="7"/>
        <end position="83"/>
    </location>
</feature>
<gene>
    <name evidence="10" type="ORF">QJS10_CPA10g00186</name>
</gene>
<evidence type="ECO:0000256" key="4">
    <source>
        <dbReference type="ARBA" id="ARBA00022737"/>
    </source>
</evidence>
<dbReference type="Gene3D" id="3.30.430.20">
    <property type="entry name" value="Gnk2 domain, C-X8-C-X2-C motif"/>
    <property type="match status" value="1"/>
</dbReference>
<evidence type="ECO:0000256" key="7">
    <source>
        <dbReference type="ARBA" id="ARBA00024184"/>
    </source>
</evidence>
<comment type="caution">
    <text evidence="10">The sequence shown here is derived from an EMBL/GenBank/DDBJ whole genome shotgun (WGS) entry which is preliminary data.</text>
</comment>
<dbReference type="GO" id="GO:0005886">
    <property type="term" value="C:plasma membrane"/>
    <property type="evidence" value="ECO:0007669"/>
    <property type="project" value="UniProtKB-SubCell"/>
</dbReference>
<reference evidence="10" key="1">
    <citation type="journal article" date="2023" name="Nat. Commun.">
        <title>Diploid and tetraploid genomes of Acorus and the evolution of monocots.</title>
        <authorList>
            <person name="Ma L."/>
            <person name="Liu K.W."/>
            <person name="Li Z."/>
            <person name="Hsiao Y.Y."/>
            <person name="Qi Y."/>
            <person name="Fu T."/>
            <person name="Tang G.D."/>
            <person name="Zhang D."/>
            <person name="Sun W.H."/>
            <person name="Liu D.K."/>
            <person name="Li Y."/>
            <person name="Chen G.Z."/>
            <person name="Liu X.D."/>
            <person name="Liao X.Y."/>
            <person name="Jiang Y.T."/>
            <person name="Yu X."/>
            <person name="Hao Y."/>
            <person name="Huang J."/>
            <person name="Zhao X.W."/>
            <person name="Ke S."/>
            <person name="Chen Y.Y."/>
            <person name="Wu W.L."/>
            <person name="Hsu J.L."/>
            <person name="Lin Y.F."/>
            <person name="Huang M.D."/>
            <person name="Li C.Y."/>
            <person name="Huang L."/>
            <person name="Wang Z.W."/>
            <person name="Zhao X."/>
            <person name="Zhong W.Y."/>
            <person name="Peng D.H."/>
            <person name="Ahmad S."/>
            <person name="Lan S."/>
            <person name="Zhang J.S."/>
            <person name="Tsai W.C."/>
            <person name="Van de Peer Y."/>
            <person name="Liu Z.J."/>
        </authorList>
    </citation>
    <scope>NUCLEOTIDE SEQUENCE</scope>
    <source>
        <strain evidence="10">CP</strain>
    </source>
</reference>
<keyword evidence="4" id="KW-0677">Repeat</keyword>
<dbReference type="AlphaFoldDB" id="A0AAV9E1V8"/>
<evidence type="ECO:0000256" key="6">
    <source>
        <dbReference type="ARBA" id="ARBA00023157"/>
    </source>
</evidence>
<dbReference type="EMBL" id="JAUJYO010000010">
    <property type="protein sequence ID" value="KAK1306870.1"/>
    <property type="molecule type" value="Genomic_DNA"/>
</dbReference>
<keyword evidence="3" id="KW-0732">Signal</keyword>
<evidence type="ECO:0000256" key="2">
    <source>
        <dbReference type="ARBA" id="ARBA00022581"/>
    </source>
</evidence>
<accession>A0AAV9E1V8</accession>
<dbReference type="GO" id="GO:0009506">
    <property type="term" value="C:plasmodesma"/>
    <property type="evidence" value="ECO:0007669"/>
    <property type="project" value="UniProtKB-SubCell"/>
</dbReference>
<evidence type="ECO:0000256" key="3">
    <source>
        <dbReference type="ARBA" id="ARBA00022729"/>
    </source>
</evidence>
<dbReference type="Proteomes" id="UP001180020">
    <property type="component" value="Unassembled WGS sequence"/>
</dbReference>
<dbReference type="PANTHER" id="PTHR32080">
    <property type="entry name" value="ANTIFUNGAL PROTEIN GINKBILOBIN-2-LIKE"/>
    <property type="match status" value="1"/>
</dbReference>
<keyword evidence="11" id="KW-1185">Reference proteome</keyword>
<evidence type="ECO:0000313" key="11">
    <source>
        <dbReference type="Proteomes" id="UP001180020"/>
    </source>
</evidence>
<organism evidence="10 11">
    <name type="scientific">Acorus calamus</name>
    <name type="common">Sweet flag</name>
    <dbReference type="NCBI Taxonomy" id="4465"/>
    <lineage>
        <taxon>Eukaryota</taxon>
        <taxon>Viridiplantae</taxon>
        <taxon>Streptophyta</taxon>
        <taxon>Embryophyta</taxon>
        <taxon>Tracheophyta</taxon>
        <taxon>Spermatophyta</taxon>
        <taxon>Magnoliopsida</taxon>
        <taxon>Liliopsida</taxon>
        <taxon>Acoraceae</taxon>
        <taxon>Acorus</taxon>
    </lineage>
</organism>
<dbReference type="InterPro" id="IPR002902">
    <property type="entry name" value="GNK2"/>
</dbReference>
<keyword evidence="5" id="KW-0965">Cell junction</keyword>
<evidence type="ECO:0000259" key="9">
    <source>
        <dbReference type="Pfam" id="PF01657"/>
    </source>
</evidence>
<dbReference type="InterPro" id="IPR051378">
    <property type="entry name" value="Cell2Cell_Antifungal"/>
</dbReference>
<comment type="similarity">
    <text evidence="8">Belongs to the cysteine-rich repeat secretory protein family. Plasmodesmata-located proteins (PDLD) subfamily.</text>
</comment>
<proteinExistence type="inferred from homology"/>
<evidence type="ECO:0000313" key="10">
    <source>
        <dbReference type="EMBL" id="KAK1306870.1"/>
    </source>
</evidence>